<keyword evidence="2" id="KW-1185">Reference proteome</keyword>
<dbReference type="Proteomes" id="UP000289437">
    <property type="component" value="Unassembled WGS sequence"/>
</dbReference>
<reference evidence="1 2" key="1">
    <citation type="submission" date="2018-11" db="EMBL/GenBank/DDBJ databases">
        <authorList>
            <person name="Mardanov A.V."/>
            <person name="Ravin N.V."/>
            <person name="Dedysh S.N."/>
        </authorList>
    </citation>
    <scope>NUCLEOTIDE SEQUENCE [LARGE SCALE GENOMIC DNA]</scope>
    <source>
        <strain evidence="1 2">AF10</strain>
    </source>
</reference>
<organism evidence="1 2">
    <name type="scientific">Granulicella sibirica</name>
    <dbReference type="NCBI Taxonomy" id="2479048"/>
    <lineage>
        <taxon>Bacteria</taxon>
        <taxon>Pseudomonadati</taxon>
        <taxon>Acidobacteriota</taxon>
        <taxon>Terriglobia</taxon>
        <taxon>Terriglobales</taxon>
        <taxon>Acidobacteriaceae</taxon>
        <taxon>Granulicella</taxon>
    </lineage>
</organism>
<protein>
    <submittedName>
        <fullName evidence="1">Uncharacterized protein</fullName>
    </submittedName>
</protein>
<gene>
    <name evidence="1" type="ORF">GRAN_1555</name>
</gene>
<evidence type="ECO:0000313" key="2">
    <source>
        <dbReference type="Proteomes" id="UP000289437"/>
    </source>
</evidence>
<evidence type="ECO:0000313" key="1">
    <source>
        <dbReference type="EMBL" id="RXH58245.1"/>
    </source>
</evidence>
<accession>A0A4Q0T3F0</accession>
<comment type="caution">
    <text evidence="1">The sequence shown here is derived from an EMBL/GenBank/DDBJ whole genome shotgun (WGS) entry which is preliminary data.</text>
</comment>
<dbReference type="EMBL" id="RDSM01000001">
    <property type="protein sequence ID" value="RXH58245.1"/>
    <property type="molecule type" value="Genomic_DNA"/>
</dbReference>
<sequence length="68" mass="7828">MIDPGRKGLGLFHFVLDLARRERFRLFFQLALSGKDWVFAKRVEDVYAILVFPLLAEKFQAGSIPVAF</sequence>
<dbReference type="AlphaFoldDB" id="A0A4Q0T3F0"/>
<proteinExistence type="predicted"/>
<name>A0A4Q0T3F0_9BACT</name>
<reference evidence="2" key="2">
    <citation type="submission" date="2019-02" db="EMBL/GenBank/DDBJ databases">
        <title>Granulicella sibirica sp. nov., a psychrotolerant acidobacterium isolated from an organic soil layer in forested tundra, West Siberia.</title>
        <authorList>
            <person name="Oshkin I.Y."/>
            <person name="Kulichevskaya I.S."/>
            <person name="Rijpstra W.I.C."/>
            <person name="Sinninghe Damste J.S."/>
            <person name="Rakitin A.L."/>
            <person name="Ravin N.V."/>
            <person name="Dedysh S.N."/>
        </authorList>
    </citation>
    <scope>NUCLEOTIDE SEQUENCE [LARGE SCALE GENOMIC DNA]</scope>
    <source>
        <strain evidence="2">AF10</strain>
    </source>
</reference>